<evidence type="ECO:0000313" key="4">
    <source>
        <dbReference type="Proteomes" id="UP001219584"/>
    </source>
</evidence>
<keyword evidence="4" id="KW-1185">Reference proteome</keyword>
<name>A0ABY8I2F0_9BURK</name>
<protein>
    <recommendedName>
        <fullName evidence="5">PEP-CTERM protein-sorting domain-containing protein</fullName>
    </recommendedName>
</protein>
<organism evidence="3 4">
    <name type="scientific">Janthinobacterium rivuli</name>
    <dbReference type="NCBI Taxonomy" id="2751478"/>
    <lineage>
        <taxon>Bacteria</taxon>
        <taxon>Pseudomonadati</taxon>
        <taxon>Pseudomonadota</taxon>
        <taxon>Betaproteobacteria</taxon>
        <taxon>Burkholderiales</taxon>
        <taxon>Oxalobacteraceae</taxon>
        <taxon>Janthinobacterium</taxon>
    </lineage>
</organism>
<sequence>MKILEPLCMAMLALSACAGNVAASDSSPPTARAPAVSDDSLGFTSTADNPGWETPDLPYARLLTQGTTLNATPRWRSAGARQGALPPPAATIPAVQQANVPPPVPEASMVSMLLVGLGLLAFSMHGEKQEKFDS</sequence>
<evidence type="ECO:0000256" key="1">
    <source>
        <dbReference type="SAM" id="MobiDB-lite"/>
    </source>
</evidence>
<dbReference type="EMBL" id="CP121464">
    <property type="protein sequence ID" value="WFR79076.1"/>
    <property type="molecule type" value="Genomic_DNA"/>
</dbReference>
<feature type="region of interest" description="Disordered" evidence="1">
    <location>
        <begin position="23"/>
        <end position="54"/>
    </location>
</feature>
<evidence type="ECO:0008006" key="5">
    <source>
        <dbReference type="Google" id="ProtNLM"/>
    </source>
</evidence>
<dbReference type="RefSeq" id="WP_278316982.1">
    <property type="nucleotide sequence ID" value="NZ_CP121464.1"/>
</dbReference>
<feature type="signal peptide" evidence="2">
    <location>
        <begin position="1"/>
        <end position="18"/>
    </location>
</feature>
<proteinExistence type="predicted"/>
<evidence type="ECO:0000256" key="2">
    <source>
        <dbReference type="SAM" id="SignalP"/>
    </source>
</evidence>
<dbReference type="Proteomes" id="UP001219584">
    <property type="component" value="Chromosome"/>
</dbReference>
<keyword evidence="2" id="KW-0732">Signal</keyword>
<dbReference type="PROSITE" id="PS51257">
    <property type="entry name" value="PROKAR_LIPOPROTEIN"/>
    <property type="match status" value="1"/>
</dbReference>
<reference evidence="3 4" key="1">
    <citation type="submission" date="2023-04" db="EMBL/GenBank/DDBJ databases">
        <title>Nanopore sequencing of Janthinobacterium from water.</title>
        <authorList>
            <person name="Ciuchcinski K."/>
            <person name="Rokowska A."/>
            <person name="Dziewit L."/>
        </authorList>
    </citation>
    <scope>NUCLEOTIDE SEQUENCE [LARGE SCALE GENOMIC DNA]</scope>
    <source>
        <strain evidence="3 4">DEMB2</strain>
    </source>
</reference>
<feature type="chain" id="PRO_5047470421" description="PEP-CTERM protein-sorting domain-containing protein" evidence="2">
    <location>
        <begin position="19"/>
        <end position="134"/>
    </location>
</feature>
<gene>
    <name evidence="3" type="ORF">P9875_25850</name>
</gene>
<accession>A0ABY8I2F0</accession>
<evidence type="ECO:0000313" key="3">
    <source>
        <dbReference type="EMBL" id="WFR79076.1"/>
    </source>
</evidence>